<accession>A0ABQ6LZF0</accession>
<dbReference type="Pfam" id="PF11845">
    <property type="entry name" value="Tll0287-like"/>
    <property type="match status" value="1"/>
</dbReference>
<evidence type="ECO:0000259" key="1">
    <source>
        <dbReference type="Pfam" id="PF11845"/>
    </source>
</evidence>
<evidence type="ECO:0000313" key="2">
    <source>
        <dbReference type="EMBL" id="GMG87452.1"/>
    </source>
</evidence>
<evidence type="ECO:0000313" key="3">
    <source>
        <dbReference type="Proteomes" id="UP001224392"/>
    </source>
</evidence>
<organism evidence="2 3">
    <name type="scientific">Biformimicrobium ophioploci</name>
    <dbReference type="NCBI Taxonomy" id="3036711"/>
    <lineage>
        <taxon>Bacteria</taxon>
        <taxon>Pseudomonadati</taxon>
        <taxon>Pseudomonadota</taxon>
        <taxon>Gammaproteobacteria</taxon>
        <taxon>Cellvibrionales</taxon>
        <taxon>Microbulbiferaceae</taxon>
        <taxon>Biformimicrobium</taxon>
    </lineage>
</organism>
<dbReference type="RefSeq" id="WP_285764079.1">
    <property type="nucleotide sequence ID" value="NZ_BSYJ01000003.1"/>
</dbReference>
<keyword evidence="3" id="KW-1185">Reference proteome</keyword>
<dbReference type="InterPro" id="IPR021796">
    <property type="entry name" value="Tll0287-like_dom"/>
</dbReference>
<proteinExistence type="predicted"/>
<sequence length="168" mass="18095">MNESELTAEARSIVRSFAGTLKPKLKEAIATGGFEHAISICSVEAPGIAKSLSETSGWSVKRVSLKPRNKYSGTPDAYEREVLERFDARQASGESPATIEQSALVNGEFRYMKAQPVEGVCLGCHGESIAPPVRAALQKYYPDDAASGYNLGQIRGAFSLSRVLENTP</sequence>
<protein>
    <submittedName>
        <fullName evidence="2">DUF3365 domain-containing protein</fullName>
    </submittedName>
</protein>
<dbReference type="EMBL" id="BSYJ01000003">
    <property type="protein sequence ID" value="GMG87452.1"/>
    <property type="molecule type" value="Genomic_DNA"/>
</dbReference>
<dbReference type="Proteomes" id="UP001224392">
    <property type="component" value="Unassembled WGS sequence"/>
</dbReference>
<gene>
    <name evidence="2" type="ORF">MNKW57_17730</name>
</gene>
<reference evidence="2 3" key="1">
    <citation type="submission" date="2023-04" db="EMBL/GenBank/DDBJ databases">
        <title>Marinobulbifer ophiurae gen. nov., sp. Nov., isolate from tissue of brittle star Ophioplocus japonicus.</title>
        <authorList>
            <person name="Kawano K."/>
            <person name="Sawayama S."/>
            <person name="Nakagawa S."/>
        </authorList>
    </citation>
    <scope>NUCLEOTIDE SEQUENCE [LARGE SCALE GENOMIC DNA]</scope>
    <source>
        <strain evidence="2 3">NKW57</strain>
    </source>
</reference>
<feature type="domain" description="Tll0287-like" evidence="1">
    <location>
        <begin position="7"/>
        <end position="161"/>
    </location>
</feature>
<comment type="caution">
    <text evidence="2">The sequence shown here is derived from an EMBL/GenBank/DDBJ whole genome shotgun (WGS) entry which is preliminary data.</text>
</comment>
<name>A0ABQ6LZF0_9GAMM</name>